<dbReference type="Proteomes" id="UP001305414">
    <property type="component" value="Unassembled WGS sequence"/>
</dbReference>
<name>A0AAN7URV0_9PEZI</name>
<evidence type="ECO:0000313" key="1">
    <source>
        <dbReference type="EMBL" id="KAK5630314.1"/>
    </source>
</evidence>
<evidence type="ECO:0000313" key="2">
    <source>
        <dbReference type="Proteomes" id="UP001305414"/>
    </source>
</evidence>
<protein>
    <submittedName>
        <fullName evidence="1">Uncharacterized protein</fullName>
    </submittedName>
</protein>
<reference evidence="1 2" key="1">
    <citation type="submission" date="2023-10" db="EMBL/GenBank/DDBJ databases">
        <title>Draft genome sequence of Xylaria bambusicola isolate GMP-LS, the root and basal stem rot pathogen of sugarcane in Indonesia.</title>
        <authorList>
            <person name="Selvaraj P."/>
            <person name="Muralishankar V."/>
            <person name="Muruganantham S."/>
            <person name="Sp S."/>
            <person name="Haryani S."/>
            <person name="Lau K.J.X."/>
            <person name="Naqvi N.I."/>
        </authorList>
    </citation>
    <scope>NUCLEOTIDE SEQUENCE [LARGE SCALE GENOMIC DNA]</scope>
    <source>
        <strain evidence="1">GMP-LS</strain>
    </source>
</reference>
<sequence>MAVEACKVQRKRNLAAFGGNTIGMVAIGYCLAWRPNMDGDWGWKAASIDPMRSTRPSEPSVEASWSIVSYPGSC</sequence>
<comment type="caution">
    <text evidence="1">The sequence shown here is derived from an EMBL/GenBank/DDBJ whole genome shotgun (WGS) entry which is preliminary data.</text>
</comment>
<dbReference type="EMBL" id="JAWHQM010000015">
    <property type="protein sequence ID" value="KAK5630314.1"/>
    <property type="molecule type" value="Genomic_DNA"/>
</dbReference>
<gene>
    <name evidence="1" type="ORF">RRF57_006029</name>
</gene>
<dbReference type="AlphaFoldDB" id="A0AAN7URV0"/>
<organism evidence="1 2">
    <name type="scientific">Xylaria bambusicola</name>
    <dbReference type="NCBI Taxonomy" id="326684"/>
    <lineage>
        <taxon>Eukaryota</taxon>
        <taxon>Fungi</taxon>
        <taxon>Dikarya</taxon>
        <taxon>Ascomycota</taxon>
        <taxon>Pezizomycotina</taxon>
        <taxon>Sordariomycetes</taxon>
        <taxon>Xylariomycetidae</taxon>
        <taxon>Xylariales</taxon>
        <taxon>Xylariaceae</taxon>
        <taxon>Xylaria</taxon>
    </lineage>
</organism>
<proteinExistence type="predicted"/>
<accession>A0AAN7URV0</accession>
<keyword evidence="2" id="KW-1185">Reference proteome</keyword>